<dbReference type="GO" id="GO:0046718">
    <property type="term" value="P:symbiont entry into host cell"/>
    <property type="evidence" value="ECO:0007669"/>
    <property type="project" value="InterPro"/>
</dbReference>
<dbReference type="InterPro" id="IPR006626">
    <property type="entry name" value="PbH1"/>
</dbReference>
<dbReference type="Gene3D" id="2.160.20.10">
    <property type="entry name" value="Single-stranded right-handed beta-helix, Pectin lyase-like"/>
    <property type="match status" value="1"/>
</dbReference>
<evidence type="ECO:0000259" key="1">
    <source>
        <dbReference type="Pfam" id="PF21882"/>
    </source>
</evidence>
<keyword evidence="3" id="KW-1185">Reference proteome</keyword>
<sequence>MATIQEDKVTPEWVDDLYQIEMTDPVTGGSDGVANRQAKQLGQRTQWLRKAHEKTLEKVDELSNKKGTLENIGFVQLVSELSESDESNAATPKGVLEAIAAASVSVGSIDELREYPGSTGYVNVNGYYVNTPGIGGGMFVADQSDTTSADNGGTIIVSANGVRWRRLLDGVCRFSDFGVLAGKQNAPTTLNKINALFKFVYEAKIPKVLSDIPGDYYLNGLIRIGDNLEFESVDGVRYLRNTSGAMLYNGLVINDNSSQENPCRNIKIFGGEFNSNAKEQWSSVNFFSLGYIDGLEVSGVRFVDCIRNHAIDLSACRNVTIEKNQFLGFSKEVSTVYGTAPGSDIDRGFSEAIQIDDNVPGTFTGGRLKGDPCENVVVRNNVFSKNPDDDTGLFGQGYGCAVGGHYAARNVQHHNNIIVEDNLIEYCGFAGVRPFLWDNVKIVNNTFKHCHRNIYIWWLQPTNNPSEAGRDYHITGNHFGDTVAEQILTQIWGNGYTGAWEKLKNISILSNVFGNTQTGSLLKLQGVHNAAVADNIFDVANRFIDIEYSSKVKVSGNIGNRLEYEFLSSKNDIYDGSVGTSSEIYITANFARDCRGGVIHLQKMADVVIEGNHFFNVANAANANSIRALDVAGLRVNGNSILLAQSAVDAGVFALDVAASCSNVLIGGIITNAKTAYRNRAAGAGGVDLLGFTADNGRINALNVGAQGSASRNLVVNGLASANTPALNDNSGNLATTAWVRQMCAAAAGGNGYQKLPSGLIIQWLTINVNGADNGMAALPIAFPNAVLMAMVNDTQEGISPIHATAWNKENTTAAAIGWNANAQAGLISIIAIGH</sequence>
<accession>A0A5P3MT34</accession>
<dbReference type="Pfam" id="PF03406">
    <property type="entry name" value="Phage_fiber_2"/>
    <property type="match status" value="1"/>
</dbReference>
<name>A0A5P3MT34_NEIAN</name>
<dbReference type="GO" id="GO:0019062">
    <property type="term" value="P:virion attachment to host cell"/>
    <property type="evidence" value="ECO:0007669"/>
    <property type="project" value="InterPro"/>
</dbReference>
<evidence type="ECO:0000313" key="2">
    <source>
        <dbReference type="EMBL" id="QEY24688.1"/>
    </source>
</evidence>
<dbReference type="Pfam" id="PF21882">
    <property type="entry name" value="Gp53-like_C"/>
    <property type="match status" value="1"/>
</dbReference>
<dbReference type="OrthoDB" id="9810174at2"/>
<dbReference type="InterPro" id="IPR011050">
    <property type="entry name" value="Pectin_lyase_fold/virulence"/>
</dbReference>
<dbReference type="SUPFAM" id="SSF51126">
    <property type="entry name" value="Pectin lyase-like"/>
    <property type="match status" value="2"/>
</dbReference>
<dbReference type="InterPro" id="IPR005068">
    <property type="entry name" value="Phage_lambda_Stf-r2"/>
</dbReference>
<dbReference type="Gene3D" id="2.60.40.3940">
    <property type="match status" value="1"/>
</dbReference>
<reference evidence="2 3" key="1">
    <citation type="submission" date="2018-08" db="EMBL/GenBank/DDBJ databases">
        <title>Neisseria animalis ATCC 49930 complete genome.</title>
        <authorList>
            <person name="Veseli I.A."/>
            <person name="Mascarenhas dos Santos A.C."/>
            <person name="Buttler R."/>
            <person name="Pombert J.-F."/>
        </authorList>
    </citation>
    <scope>NUCLEOTIDE SEQUENCE [LARGE SCALE GENOMIC DNA]</scope>
    <source>
        <strain evidence="2 3">ATCC 49930</strain>
    </source>
</reference>
<dbReference type="InterPro" id="IPR054075">
    <property type="entry name" value="Gp53-like_C"/>
</dbReference>
<dbReference type="RefSeq" id="WP_123796420.1">
    <property type="nucleotide sequence ID" value="NZ_CP031699.1"/>
</dbReference>
<dbReference type="InterPro" id="IPR012334">
    <property type="entry name" value="Pectin_lyas_fold"/>
</dbReference>
<dbReference type="AlphaFoldDB" id="A0A5P3MT34"/>
<dbReference type="KEGG" id="naq:D0T90_09625"/>
<dbReference type="SMART" id="SM00710">
    <property type="entry name" value="PbH1"/>
    <property type="match status" value="7"/>
</dbReference>
<dbReference type="Proteomes" id="UP000325536">
    <property type="component" value="Chromosome"/>
</dbReference>
<evidence type="ECO:0000313" key="3">
    <source>
        <dbReference type="Proteomes" id="UP000325536"/>
    </source>
</evidence>
<protein>
    <recommendedName>
        <fullName evidence="1">Putative tail fiber protein gp53-like C-terminal domain-containing protein</fullName>
    </recommendedName>
</protein>
<gene>
    <name evidence="2" type="ORF">D0T90_09625</name>
</gene>
<proteinExistence type="predicted"/>
<organism evidence="2 3">
    <name type="scientific">Neisseria animalis</name>
    <dbReference type="NCBI Taxonomy" id="492"/>
    <lineage>
        <taxon>Bacteria</taxon>
        <taxon>Pseudomonadati</taxon>
        <taxon>Pseudomonadota</taxon>
        <taxon>Betaproteobacteria</taxon>
        <taxon>Neisseriales</taxon>
        <taxon>Neisseriaceae</taxon>
        <taxon>Neisseria</taxon>
    </lineage>
</organism>
<dbReference type="EMBL" id="CP031699">
    <property type="protein sequence ID" value="QEY24688.1"/>
    <property type="molecule type" value="Genomic_DNA"/>
</dbReference>
<feature type="domain" description="Putative tail fiber protein gp53-like C-terminal" evidence="1">
    <location>
        <begin position="755"/>
        <end position="835"/>
    </location>
</feature>